<evidence type="ECO:0000313" key="5">
    <source>
        <dbReference type="Proteomes" id="UP001597418"/>
    </source>
</evidence>
<dbReference type="Gene3D" id="3.40.50.2300">
    <property type="match status" value="1"/>
</dbReference>
<dbReference type="Proteomes" id="UP001597418">
    <property type="component" value="Unassembled WGS sequence"/>
</dbReference>
<dbReference type="PANTHER" id="PTHR44591">
    <property type="entry name" value="STRESS RESPONSE REGULATOR PROTEIN 1"/>
    <property type="match status" value="1"/>
</dbReference>
<sequence>MREKSKVIICDDDRNIADVLKIILDSDTVDVQVEYHSSKLLNRIETERPDVLIVDLWMPEIRGDEIIRHLRSRREYDNLNILSISASIEGGSISKMAGANAFLSKPFNIEEVIRVVNNFIKV</sequence>
<reference evidence="5" key="1">
    <citation type="journal article" date="2019" name="Int. J. Syst. Evol. Microbiol.">
        <title>The Global Catalogue of Microorganisms (GCM) 10K type strain sequencing project: providing services to taxonomists for standard genome sequencing and annotation.</title>
        <authorList>
            <consortium name="The Broad Institute Genomics Platform"/>
            <consortium name="The Broad Institute Genome Sequencing Center for Infectious Disease"/>
            <person name="Wu L."/>
            <person name="Ma J."/>
        </authorList>
    </citation>
    <scope>NUCLEOTIDE SEQUENCE [LARGE SCALE GENOMIC DNA]</scope>
    <source>
        <strain evidence="5">KCTC 42247</strain>
    </source>
</reference>
<feature type="modified residue" description="4-aspartylphosphate" evidence="2">
    <location>
        <position position="55"/>
    </location>
</feature>
<dbReference type="SMART" id="SM00448">
    <property type="entry name" value="REC"/>
    <property type="match status" value="1"/>
</dbReference>
<proteinExistence type="predicted"/>
<dbReference type="EMBL" id="JBHUMB010000003">
    <property type="protein sequence ID" value="MFD2741777.1"/>
    <property type="molecule type" value="Genomic_DNA"/>
</dbReference>
<evidence type="ECO:0000259" key="3">
    <source>
        <dbReference type="PROSITE" id="PS50110"/>
    </source>
</evidence>
<name>A0ABW5UAQ1_9SPHI</name>
<keyword evidence="1 2" id="KW-0597">Phosphoprotein</keyword>
<dbReference type="SUPFAM" id="SSF52172">
    <property type="entry name" value="CheY-like"/>
    <property type="match status" value="1"/>
</dbReference>
<dbReference type="InterPro" id="IPR011006">
    <property type="entry name" value="CheY-like_superfamily"/>
</dbReference>
<dbReference type="InterPro" id="IPR050595">
    <property type="entry name" value="Bact_response_regulator"/>
</dbReference>
<evidence type="ECO:0000256" key="1">
    <source>
        <dbReference type="ARBA" id="ARBA00022553"/>
    </source>
</evidence>
<organism evidence="4 5">
    <name type="scientific">Sphingobacterium populi</name>
    <dbReference type="NCBI Taxonomy" id="1812824"/>
    <lineage>
        <taxon>Bacteria</taxon>
        <taxon>Pseudomonadati</taxon>
        <taxon>Bacteroidota</taxon>
        <taxon>Sphingobacteriia</taxon>
        <taxon>Sphingobacteriales</taxon>
        <taxon>Sphingobacteriaceae</taxon>
        <taxon>Sphingobacterium</taxon>
    </lineage>
</organism>
<dbReference type="Pfam" id="PF00072">
    <property type="entry name" value="Response_reg"/>
    <property type="match status" value="1"/>
</dbReference>
<gene>
    <name evidence="4" type="ORF">ACFSQ6_00045</name>
</gene>
<accession>A0ABW5UAQ1</accession>
<dbReference type="PROSITE" id="PS50110">
    <property type="entry name" value="RESPONSE_REGULATORY"/>
    <property type="match status" value="1"/>
</dbReference>
<keyword evidence="5" id="KW-1185">Reference proteome</keyword>
<dbReference type="PANTHER" id="PTHR44591:SF3">
    <property type="entry name" value="RESPONSE REGULATORY DOMAIN-CONTAINING PROTEIN"/>
    <property type="match status" value="1"/>
</dbReference>
<dbReference type="InterPro" id="IPR001789">
    <property type="entry name" value="Sig_transdc_resp-reg_receiver"/>
</dbReference>
<feature type="domain" description="Response regulatory" evidence="3">
    <location>
        <begin position="6"/>
        <end position="120"/>
    </location>
</feature>
<comment type="caution">
    <text evidence="4">The sequence shown here is derived from an EMBL/GenBank/DDBJ whole genome shotgun (WGS) entry which is preliminary data.</text>
</comment>
<evidence type="ECO:0000313" key="4">
    <source>
        <dbReference type="EMBL" id="MFD2741777.1"/>
    </source>
</evidence>
<evidence type="ECO:0000256" key="2">
    <source>
        <dbReference type="PROSITE-ProRule" id="PRU00169"/>
    </source>
</evidence>
<dbReference type="RefSeq" id="WP_066758259.1">
    <property type="nucleotide sequence ID" value="NZ_JBHUMB010000003.1"/>
</dbReference>
<protein>
    <submittedName>
        <fullName evidence="4">PleD family two-component system response regulator</fullName>
    </submittedName>
</protein>